<sequence>MASALRKQSLLAQALGRGLVELVGINEVKFLLFDRPAEGRRVSLGVKGLSACSVVILASDHGAIMAHIGPNELGSRDPRSYLRLANEKMDELESIFRENQRYFGAGSHAYLIFATFQDKPVSPEQGDIFRARIQSLDVPLISDRPYERSTSALIDDDRPEGTVWIVKRQDTRPTVYLEDRLVSPSVKPTAGQSQTGTSQAGPSQAGPPQAGPSQTDPSRSGSSRSNASQTSASQTSTSQSTRQNGESKWMRRQGLAGYMLVSKSGQILQRSSSPPQKVWVYLYNQDGSYKGAAMLDGTTWGYE</sequence>
<feature type="region of interest" description="Disordered" evidence="1">
    <location>
        <begin position="176"/>
        <end position="248"/>
    </location>
</feature>
<gene>
    <name evidence="2" type="ORF">LTR78_010595</name>
</gene>
<protein>
    <submittedName>
        <fullName evidence="2">Uncharacterized protein</fullName>
    </submittedName>
</protein>
<proteinExistence type="predicted"/>
<dbReference type="AlphaFoldDB" id="A0AAE0TRV1"/>
<dbReference type="Proteomes" id="UP001274830">
    <property type="component" value="Unassembled WGS sequence"/>
</dbReference>
<accession>A0AAE0TRV1</accession>
<dbReference type="EMBL" id="JAUTXT010000080">
    <property type="protein sequence ID" value="KAK3669541.1"/>
    <property type="molecule type" value="Genomic_DNA"/>
</dbReference>
<evidence type="ECO:0000256" key="1">
    <source>
        <dbReference type="SAM" id="MobiDB-lite"/>
    </source>
</evidence>
<evidence type="ECO:0000313" key="2">
    <source>
        <dbReference type="EMBL" id="KAK3669541.1"/>
    </source>
</evidence>
<keyword evidence="3" id="KW-1185">Reference proteome</keyword>
<organism evidence="2 3">
    <name type="scientific">Recurvomyces mirabilis</name>
    <dbReference type="NCBI Taxonomy" id="574656"/>
    <lineage>
        <taxon>Eukaryota</taxon>
        <taxon>Fungi</taxon>
        <taxon>Dikarya</taxon>
        <taxon>Ascomycota</taxon>
        <taxon>Pezizomycotina</taxon>
        <taxon>Dothideomycetes</taxon>
        <taxon>Dothideomycetidae</taxon>
        <taxon>Mycosphaerellales</taxon>
        <taxon>Teratosphaeriaceae</taxon>
        <taxon>Recurvomyces</taxon>
    </lineage>
</organism>
<name>A0AAE0TRV1_9PEZI</name>
<reference evidence="2" key="1">
    <citation type="submission" date="2023-07" db="EMBL/GenBank/DDBJ databases">
        <title>Black Yeasts Isolated from many extreme environments.</title>
        <authorList>
            <person name="Coleine C."/>
            <person name="Stajich J.E."/>
            <person name="Selbmann L."/>
        </authorList>
    </citation>
    <scope>NUCLEOTIDE SEQUENCE</scope>
    <source>
        <strain evidence="2">CCFEE 5485</strain>
    </source>
</reference>
<comment type="caution">
    <text evidence="2">The sequence shown here is derived from an EMBL/GenBank/DDBJ whole genome shotgun (WGS) entry which is preliminary data.</text>
</comment>
<evidence type="ECO:0000313" key="3">
    <source>
        <dbReference type="Proteomes" id="UP001274830"/>
    </source>
</evidence>
<feature type="compositionally biased region" description="Low complexity" evidence="1">
    <location>
        <begin position="198"/>
        <end position="244"/>
    </location>
</feature>